<keyword evidence="4" id="KW-1185">Reference proteome</keyword>
<dbReference type="eggNOG" id="ENOG502SB1C">
    <property type="taxonomic scope" value="Eukaryota"/>
</dbReference>
<dbReference type="OrthoDB" id="411251at2759"/>
<dbReference type="AlphaFoldDB" id="D2VKH1"/>
<gene>
    <name evidence="3" type="ORF">NAEGRDRAFT_69391</name>
</gene>
<dbReference type="SUPFAM" id="SSF53335">
    <property type="entry name" value="S-adenosyl-L-methionine-dependent methyltransferases"/>
    <property type="match status" value="1"/>
</dbReference>
<protein>
    <submittedName>
        <fullName evidence="3">Predicted protein</fullName>
    </submittedName>
</protein>
<dbReference type="InterPro" id="IPR006342">
    <property type="entry name" value="FkbM_mtfrase"/>
</dbReference>
<evidence type="ECO:0000256" key="2">
    <source>
        <dbReference type="SAM" id="Phobius"/>
    </source>
</evidence>
<organism evidence="4">
    <name type="scientific">Naegleria gruberi</name>
    <name type="common">Amoeba</name>
    <dbReference type="NCBI Taxonomy" id="5762"/>
    <lineage>
        <taxon>Eukaryota</taxon>
        <taxon>Discoba</taxon>
        <taxon>Heterolobosea</taxon>
        <taxon>Tetramitia</taxon>
        <taxon>Eutetramitia</taxon>
        <taxon>Vahlkampfiidae</taxon>
        <taxon>Naegleria</taxon>
    </lineage>
</organism>
<evidence type="ECO:0000313" key="3">
    <source>
        <dbReference type="EMBL" id="EFC42595.1"/>
    </source>
</evidence>
<dbReference type="Gene3D" id="3.40.50.150">
    <property type="entry name" value="Vaccinia Virus protein VP39"/>
    <property type="match status" value="1"/>
</dbReference>
<feature type="transmembrane region" description="Helical" evidence="2">
    <location>
        <begin position="151"/>
        <end position="169"/>
    </location>
</feature>
<evidence type="ECO:0000256" key="1">
    <source>
        <dbReference type="SAM" id="MobiDB-lite"/>
    </source>
</evidence>
<dbReference type="NCBIfam" id="TIGR01444">
    <property type="entry name" value="fkbM_fam"/>
    <property type="match status" value="1"/>
</dbReference>
<dbReference type="Proteomes" id="UP000006671">
    <property type="component" value="Unassembled WGS sequence"/>
</dbReference>
<dbReference type="InterPro" id="IPR029063">
    <property type="entry name" value="SAM-dependent_MTases_sf"/>
</dbReference>
<dbReference type="EMBL" id="GG738878">
    <property type="protein sequence ID" value="EFC42595.1"/>
    <property type="molecule type" value="Genomic_DNA"/>
</dbReference>
<proteinExistence type="predicted"/>
<dbReference type="GeneID" id="8852240"/>
<feature type="compositionally biased region" description="Polar residues" evidence="1">
    <location>
        <begin position="59"/>
        <end position="68"/>
    </location>
</feature>
<name>D2VKH1_NAEGR</name>
<feature type="region of interest" description="Disordered" evidence="1">
    <location>
        <begin position="59"/>
        <end position="82"/>
    </location>
</feature>
<evidence type="ECO:0000313" key="4">
    <source>
        <dbReference type="Proteomes" id="UP000006671"/>
    </source>
</evidence>
<keyword evidence="2" id="KW-0812">Transmembrane</keyword>
<keyword evidence="2" id="KW-0472">Membrane</keyword>
<sequence length="467" mass="51977">MNQELGAGQQIVVASNSSSTVVHNDSSLSSSLIRINNSDDDELAPIMTNFNRSNTTATVSSNIISRSPPSKDEEMATSGGGSNLNQQLPLILNHESDILGEKSVKAFSGVWMRRLGSIFSFIPRIFRNLLRMCGIKAKYLTFLDKLPSRNLIISVLAVIGLIFMILIAVQSNKPKGLIPLVRDDNRLVGYIVKTNTNPSFYMRVLNPARDTGFSKHMVRYGNWESATEELFKMLIEKFQRDSKITGKKCLIVDVGSHLGFYSIYPALLGCKVISYEIQPKMVEVIKSSASLNDVDKLVSVKNLAVFRDARKYIQYSTKYNADLTNVVTADEETESKTPGSVETISLDEDYFSADIHINLLKVDISKKSDDVFAGGLRTLSFMIDHIITELTADDAVPIRYILNAYYDKVVVLEDSSGISGLFFKSSTPKIFRGSEVSVEAITAYLAKTGKRNVWFSRKKNTIPYYGK</sequence>
<dbReference type="VEuPathDB" id="AmoebaDB:NAEGRDRAFT_69391"/>
<keyword evidence="2" id="KW-1133">Transmembrane helix</keyword>
<dbReference type="RefSeq" id="XP_002675339.1">
    <property type="nucleotide sequence ID" value="XM_002675293.1"/>
</dbReference>
<accession>D2VKH1</accession>
<dbReference type="KEGG" id="ngr:NAEGRDRAFT_69391"/>
<dbReference type="InParanoid" id="D2VKH1"/>
<reference evidence="3 4" key="1">
    <citation type="journal article" date="2010" name="Cell">
        <title>The genome of Naegleria gruberi illuminates early eukaryotic versatility.</title>
        <authorList>
            <person name="Fritz-Laylin L.K."/>
            <person name="Prochnik S.E."/>
            <person name="Ginger M.L."/>
            <person name="Dacks J.B."/>
            <person name="Carpenter M.L."/>
            <person name="Field M.C."/>
            <person name="Kuo A."/>
            <person name="Paredez A."/>
            <person name="Chapman J."/>
            <person name="Pham J."/>
            <person name="Shu S."/>
            <person name="Neupane R."/>
            <person name="Cipriano M."/>
            <person name="Mancuso J."/>
            <person name="Tu H."/>
            <person name="Salamov A."/>
            <person name="Lindquist E."/>
            <person name="Shapiro H."/>
            <person name="Lucas S."/>
            <person name="Grigoriev I.V."/>
            <person name="Cande W.Z."/>
            <person name="Fulton C."/>
            <person name="Rokhsar D.S."/>
            <person name="Dawson S.C."/>
        </authorList>
    </citation>
    <scope>NUCLEOTIDE SEQUENCE [LARGE SCALE GENOMIC DNA]</scope>
    <source>
        <strain evidence="3 4">NEG-M</strain>
    </source>
</reference>